<dbReference type="Pfam" id="PF00057">
    <property type="entry name" value="Ldl_recept_a"/>
    <property type="match status" value="1"/>
</dbReference>
<dbReference type="EMBL" id="CAJOBA010004407">
    <property type="protein sequence ID" value="CAF3712163.1"/>
    <property type="molecule type" value="Genomic_DNA"/>
</dbReference>
<keyword evidence="7" id="KW-1185">Reference proteome</keyword>
<dbReference type="PANTHER" id="PTHR20967">
    <property type="entry name" value="PROHORMONE-4"/>
    <property type="match status" value="1"/>
</dbReference>
<sequence>MDPTGNETHCRHSSLFRCPGTTKCISKHRLVDGQVDCFGGADELFNESCALNERFRFQCTSENKCLSPRAIADGVAQCAKVEDEDFRFYQRAEVSFPHICNGYHGHTWAMLIDGKEETEETNCEQWPCDTAYTRCDGAWHCPNGTDERYCSDPWCQFDQHPCVSVLNHTVICLS</sequence>
<dbReference type="EMBL" id="CAJOBC010007563">
    <property type="protein sequence ID" value="CAF3936268.1"/>
    <property type="molecule type" value="Genomic_DNA"/>
</dbReference>
<evidence type="ECO:0000313" key="4">
    <source>
        <dbReference type="EMBL" id="CAF1172385.1"/>
    </source>
</evidence>
<dbReference type="SMART" id="SM00192">
    <property type="entry name" value="LDLa"/>
    <property type="match status" value="2"/>
</dbReference>
<protein>
    <submittedName>
        <fullName evidence="4">Uncharacterized protein</fullName>
    </submittedName>
</protein>
<comment type="caution">
    <text evidence="4">The sequence shown here is derived from an EMBL/GenBank/DDBJ whole genome shotgun (WGS) entry which is preliminary data.</text>
</comment>
<evidence type="ECO:0000313" key="6">
    <source>
        <dbReference type="EMBL" id="CAF3936268.1"/>
    </source>
</evidence>
<dbReference type="EMBL" id="CAJNOQ010007564">
    <property type="protein sequence ID" value="CAF1172385.1"/>
    <property type="molecule type" value="Genomic_DNA"/>
</dbReference>
<dbReference type="Proteomes" id="UP000677228">
    <property type="component" value="Unassembled WGS sequence"/>
</dbReference>
<dbReference type="PRINTS" id="PR00261">
    <property type="entry name" value="LDLRECEPTOR"/>
</dbReference>
<evidence type="ECO:0000313" key="3">
    <source>
        <dbReference type="EMBL" id="CAF0936558.1"/>
    </source>
</evidence>
<dbReference type="OrthoDB" id="2019384at2759"/>
<evidence type="ECO:0000256" key="1">
    <source>
        <dbReference type="ARBA" id="ARBA00023157"/>
    </source>
</evidence>
<name>A0A814U6Q2_9BILA</name>
<proteinExistence type="predicted"/>
<dbReference type="Proteomes" id="UP000682733">
    <property type="component" value="Unassembled WGS sequence"/>
</dbReference>
<organism evidence="4 7">
    <name type="scientific">Didymodactylos carnosus</name>
    <dbReference type="NCBI Taxonomy" id="1234261"/>
    <lineage>
        <taxon>Eukaryota</taxon>
        <taxon>Metazoa</taxon>
        <taxon>Spiralia</taxon>
        <taxon>Gnathifera</taxon>
        <taxon>Rotifera</taxon>
        <taxon>Eurotatoria</taxon>
        <taxon>Bdelloidea</taxon>
        <taxon>Philodinida</taxon>
        <taxon>Philodinidae</taxon>
        <taxon>Didymodactylos</taxon>
    </lineage>
</organism>
<reference evidence="4" key="1">
    <citation type="submission" date="2021-02" db="EMBL/GenBank/DDBJ databases">
        <authorList>
            <person name="Nowell W R."/>
        </authorList>
    </citation>
    <scope>NUCLEOTIDE SEQUENCE</scope>
</reference>
<accession>A0A814U6Q2</accession>
<gene>
    <name evidence="4" type="ORF">GPM918_LOCUS22256</name>
    <name evidence="3" type="ORF">OVA965_LOCUS11412</name>
    <name evidence="6" type="ORF">SRO942_LOCUS22253</name>
    <name evidence="5" type="ORF">TMI583_LOCUS11413</name>
</gene>
<dbReference type="InterPro" id="IPR053103">
    <property type="entry name" value="IDLSRF-like_peptide"/>
</dbReference>
<evidence type="ECO:0000313" key="5">
    <source>
        <dbReference type="EMBL" id="CAF3712163.1"/>
    </source>
</evidence>
<dbReference type="PANTHER" id="PTHR20967:SF0">
    <property type="entry name" value="PROHORMONE-4"/>
    <property type="match status" value="1"/>
</dbReference>
<dbReference type="AlphaFoldDB" id="A0A814U6Q2"/>
<keyword evidence="1" id="KW-1015">Disulfide bond</keyword>
<evidence type="ECO:0000256" key="2">
    <source>
        <dbReference type="PROSITE-ProRule" id="PRU00124"/>
    </source>
</evidence>
<dbReference type="InterPro" id="IPR036055">
    <property type="entry name" value="LDL_receptor-like_sf"/>
</dbReference>
<dbReference type="Gene3D" id="4.10.400.10">
    <property type="entry name" value="Low-density Lipoprotein Receptor"/>
    <property type="match status" value="1"/>
</dbReference>
<dbReference type="Proteomes" id="UP000663829">
    <property type="component" value="Unassembled WGS sequence"/>
</dbReference>
<comment type="caution">
    <text evidence="2">Lacks conserved residue(s) required for the propagation of feature annotation.</text>
</comment>
<dbReference type="PROSITE" id="PS50068">
    <property type="entry name" value="LDLRA_2"/>
    <property type="match status" value="1"/>
</dbReference>
<evidence type="ECO:0000313" key="7">
    <source>
        <dbReference type="Proteomes" id="UP000663829"/>
    </source>
</evidence>
<dbReference type="SUPFAM" id="SSF57424">
    <property type="entry name" value="LDL receptor-like module"/>
    <property type="match status" value="2"/>
</dbReference>
<dbReference type="Proteomes" id="UP000681722">
    <property type="component" value="Unassembled WGS sequence"/>
</dbReference>
<dbReference type="EMBL" id="CAJNOK010004403">
    <property type="protein sequence ID" value="CAF0936558.1"/>
    <property type="molecule type" value="Genomic_DNA"/>
</dbReference>
<dbReference type="InterPro" id="IPR002172">
    <property type="entry name" value="LDrepeatLR_classA_rpt"/>
</dbReference>